<sequence>MVCASNMNRSMEAHALLQKRGFNVWSYGTGTNVKLPGPTADQPNVYEFATPYRQIYEQLRAQDEDLYSGNAVLRMLERNMAVKVAPERWQERAEPRKHFDVVLAFEERVFEAVLEDLQARDAVELTPVHVMNLEVRDTHADAAESGPLVLQLCEALESGFGEEAGEEATHPVQRVMETFEERTGKRILYSPQLV</sequence>
<organism evidence="10 11">
    <name type="scientific">Cyanidium caldarium</name>
    <name type="common">Red alga</name>
    <dbReference type="NCBI Taxonomy" id="2771"/>
    <lineage>
        <taxon>Eukaryota</taxon>
        <taxon>Rhodophyta</taxon>
        <taxon>Bangiophyceae</taxon>
        <taxon>Cyanidiales</taxon>
        <taxon>Cyanidiaceae</taxon>
        <taxon>Cyanidium</taxon>
    </lineage>
</organism>
<dbReference type="Pfam" id="PF04722">
    <property type="entry name" value="Ssu72"/>
    <property type="match status" value="1"/>
</dbReference>
<evidence type="ECO:0000313" key="11">
    <source>
        <dbReference type="Proteomes" id="UP001301350"/>
    </source>
</evidence>
<evidence type="ECO:0000256" key="5">
    <source>
        <dbReference type="ARBA" id="ARBA00022912"/>
    </source>
</evidence>
<keyword evidence="4 9" id="KW-0378">Hydrolase</keyword>
<keyword evidence="11" id="KW-1185">Reference proteome</keyword>
<keyword evidence="6 9" id="KW-0539">Nucleus</keyword>
<comment type="similarity">
    <text evidence="2 9">Belongs to the SSU72 phosphatase family.</text>
</comment>
<reference evidence="10 11" key="1">
    <citation type="submission" date="2022-07" db="EMBL/GenBank/DDBJ databases">
        <title>Genome-wide signatures of adaptation to extreme environments.</title>
        <authorList>
            <person name="Cho C.H."/>
            <person name="Yoon H.S."/>
        </authorList>
    </citation>
    <scope>NUCLEOTIDE SEQUENCE [LARGE SCALE GENOMIC DNA]</scope>
    <source>
        <strain evidence="10 11">DBV 063 E5</strain>
    </source>
</reference>
<keyword evidence="3 9" id="KW-0507">mRNA processing</keyword>
<comment type="subcellular location">
    <subcellularLocation>
        <location evidence="1 9">Nucleus</location>
    </subcellularLocation>
</comment>
<comment type="caution">
    <text evidence="10">The sequence shown here is derived from an EMBL/GenBank/DDBJ whole genome shotgun (WGS) entry which is preliminary data.</text>
</comment>
<dbReference type="Proteomes" id="UP001301350">
    <property type="component" value="Unassembled WGS sequence"/>
</dbReference>
<name>A0AAV9ITD3_CYACA</name>
<dbReference type="PANTHER" id="PTHR20383">
    <property type="entry name" value="RNA POLYMERASE II SUBUNIT A C-TERMINAL DOMAIN PHOSPHATASE"/>
    <property type="match status" value="1"/>
</dbReference>
<dbReference type="GO" id="GO:0005634">
    <property type="term" value="C:nucleus"/>
    <property type="evidence" value="ECO:0007669"/>
    <property type="project" value="UniProtKB-SubCell"/>
</dbReference>
<evidence type="ECO:0000256" key="2">
    <source>
        <dbReference type="ARBA" id="ARBA00008978"/>
    </source>
</evidence>
<evidence type="ECO:0000256" key="6">
    <source>
        <dbReference type="ARBA" id="ARBA00023242"/>
    </source>
</evidence>
<dbReference type="Gene3D" id="3.40.50.2300">
    <property type="match status" value="2"/>
</dbReference>
<proteinExistence type="inferred from homology"/>
<evidence type="ECO:0000313" key="10">
    <source>
        <dbReference type="EMBL" id="KAK4535351.1"/>
    </source>
</evidence>
<comment type="catalytic activity">
    <reaction evidence="7 9">
        <text>O-phospho-L-seryl-[protein] + H2O = L-seryl-[protein] + phosphate</text>
        <dbReference type="Rhea" id="RHEA:20629"/>
        <dbReference type="Rhea" id="RHEA-COMP:9863"/>
        <dbReference type="Rhea" id="RHEA-COMP:11604"/>
        <dbReference type="ChEBI" id="CHEBI:15377"/>
        <dbReference type="ChEBI" id="CHEBI:29999"/>
        <dbReference type="ChEBI" id="CHEBI:43474"/>
        <dbReference type="ChEBI" id="CHEBI:83421"/>
        <dbReference type="EC" id="3.1.3.16"/>
    </reaction>
</comment>
<protein>
    <recommendedName>
        <fullName evidence="9">RNA polymerase II subunit A C-terminal domain phosphatase SSU72</fullName>
        <shortName evidence="9">CTD phosphatase SSU72</shortName>
        <ecNumber evidence="9">3.1.3.16</ecNumber>
    </recommendedName>
</protein>
<accession>A0AAV9ITD3</accession>
<dbReference type="EMBL" id="JANCYW010000004">
    <property type="protein sequence ID" value="KAK4535351.1"/>
    <property type="molecule type" value="Genomic_DNA"/>
</dbReference>
<evidence type="ECO:0000256" key="9">
    <source>
        <dbReference type="RuleBase" id="RU369031"/>
    </source>
</evidence>
<dbReference type="EC" id="3.1.3.16" evidence="9"/>
<dbReference type="AlphaFoldDB" id="A0AAV9ITD3"/>
<gene>
    <name evidence="10" type="ORF">CDCA_CDCA04G1376</name>
</gene>
<keyword evidence="5 9" id="KW-0904">Protein phosphatase</keyword>
<evidence type="ECO:0000256" key="1">
    <source>
        <dbReference type="ARBA" id="ARBA00004123"/>
    </source>
</evidence>
<dbReference type="GO" id="GO:0031124">
    <property type="term" value="P:mRNA 3'-end processing"/>
    <property type="evidence" value="ECO:0007669"/>
    <property type="project" value="UniProtKB-ARBA"/>
</dbReference>
<comment type="function">
    <text evidence="9">Protein phosphatase that catalyzes the dephosphorylation of the C-terminal domain of RNA polymerase II. Plays a role in RNA processing and termination.</text>
</comment>
<comment type="catalytic activity">
    <reaction evidence="8 9">
        <text>O-phospho-L-threonyl-[protein] + H2O = L-threonyl-[protein] + phosphate</text>
        <dbReference type="Rhea" id="RHEA:47004"/>
        <dbReference type="Rhea" id="RHEA-COMP:11060"/>
        <dbReference type="Rhea" id="RHEA-COMP:11605"/>
        <dbReference type="ChEBI" id="CHEBI:15377"/>
        <dbReference type="ChEBI" id="CHEBI:30013"/>
        <dbReference type="ChEBI" id="CHEBI:43474"/>
        <dbReference type="ChEBI" id="CHEBI:61977"/>
        <dbReference type="EC" id="3.1.3.16"/>
    </reaction>
</comment>
<evidence type="ECO:0000256" key="3">
    <source>
        <dbReference type="ARBA" id="ARBA00022664"/>
    </source>
</evidence>
<evidence type="ECO:0000256" key="8">
    <source>
        <dbReference type="ARBA" id="ARBA00048336"/>
    </source>
</evidence>
<evidence type="ECO:0000256" key="7">
    <source>
        <dbReference type="ARBA" id="ARBA00047761"/>
    </source>
</evidence>
<dbReference type="FunFam" id="3.40.50.2300:FF:000039">
    <property type="entry name" value="RNA polymerase II subunit A C-terminal domain phosphatase"/>
    <property type="match status" value="1"/>
</dbReference>
<dbReference type="GO" id="GO:0008420">
    <property type="term" value="F:RNA polymerase II CTD heptapeptide repeat phosphatase activity"/>
    <property type="evidence" value="ECO:0007669"/>
    <property type="project" value="UniProtKB-ARBA"/>
</dbReference>
<dbReference type="InterPro" id="IPR006811">
    <property type="entry name" value="RNA_pol_II_suA"/>
</dbReference>
<evidence type="ECO:0000256" key="4">
    <source>
        <dbReference type="ARBA" id="ARBA00022801"/>
    </source>
</evidence>